<feature type="compositionally biased region" description="Basic and acidic residues" evidence="1">
    <location>
        <begin position="32"/>
        <end position="43"/>
    </location>
</feature>
<evidence type="ECO:0000256" key="1">
    <source>
        <dbReference type="SAM" id="MobiDB-lite"/>
    </source>
</evidence>
<name>A0A4Q4MTS9_ALTAL</name>
<organism evidence="2 3">
    <name type="scientific">Alternaria alternata</name>
    <name type="common">Alternaria rot fungus</name>
    <name type="synonym">Torula alternata</name>
    <dbReference type="NCBI Taxonomy" id="5599"/>
    <lineage>
        <taxon>Eukaryota</taxon>
        <taxon>Fungi</taxon>
        <taxon>Dikarya</taxon>
        <taxon>Ascomycota</taxon>
        <taxon>Pezizomycotina</taxon>
        <taxon>Dothideomycetes</taxon>
        <taxon>Pleosporomycetidae</taxon>
        <taxon>Pleosporales</taxon>
        <taxon>Pleosporineae</taxon>
        <taxon>Pleosporaceae</taxon>
        <taxon>Alternaria</taxon>
        <taxon>Alternaria sect. Alternaria</taxon>
        <taxon>Alternaria alternata complex</taxon>
    </lineage>
</organism>
<evidence type="ECO:0000313" key="3">
    <source>
        <dbReference type="Proteomes" id="UP000291422"/>
    </source>
</evidence>
<accession>A0A4Q4MTS9</accession>
<sequence>MSQRSAIGSIQSIKNEPEETEQNSTVSPTVLDDAKLEPDSVSA</sequence>
<feature type="compositionally biased region" description="Polar residues" evidence="1">
    <location>
        <begin position="1"/>
        <end position="14"/>
    </location>
</feature>
<evidence type="ECO:0000313" key="2">
    <source>
        <dbReference type="EMBL" id="RYN59469.1"/>
    </source>
</evidence>
<reference evidence="3" key="1">
    <citation type="journal article" date="2019" name="bioRxiv">
        <title>Genomics, evolutionary history and diagnostics of the Alternaria alternata species group including apple and Asian pear pathotypes.</title>
        <authorList>
            <person name="Armitage A.D."/>
            <person name="Cockerton H.M."/>
            <person name="Sreenivasaprasad S."/>
            <person name="Woodhall J.W."/>
            <person name="Lane C.R."/>
            <person name="Harrison R.J."/>
            <person name="Clarkson J.P."/>
        </authorList>
    </citation>
    <scope>NUCLEOTIDE SEQUENCE [LARGE SCALE GENOMIC DNA]</scope>
    <source>
        <strain evidence="3">FERA 1177</strain>
    </source>
</reference>
<dbReference type="EMBL" id="PDXD01000139">
    <property type="protein sequence ID" value="RYN59469.1"/>
    <property type="molecule type" value="Genomic_DNA"/>
</dbReference>
<feature type="region of interest" description="Disordered" evidence="1">
    <location>
        <begin position="1"/>
        <end position="43"/>
    </location>
</feature>
<gene>
    <name evidence="2" type="ORF">AA0117_g13135</name>
</gene>
<dbReference type="Proteomes" id="UP000291422">
    <property type="component" value="Unassembled WGS sequence"/>
</dbReference>
<comment type="caution">
    <text evidence="2">The sequence shown here is derived from an EMBL/GenBank/DDBJ whole genome shotgun (WGS) entry which is preliminary data.</text>
</comment>
<protein>
    <submittedName>
        <fullName evidence="2">Uncharacterized protein</fullName>
    </submittedName>
</protein>
<dbReference type="AlphaFoldDB" id="A0A4Q4MTS9"/>
<proteinExistence type="predicted"/>